<feature type="compositionally biased region" description="Low complexity" evidence="1">
    <location>
        <begin position="1206"/>
        <end position="1219"/>
    </location>
</feature>
<feature type="compositionally biased region" description="Basic and acidic residues" evidence="1">
    <location>
        <begin position="640"/>
        <end position="653"/>
    </location>
</feature>
<feature type="compositionally biased region" description="Basic residues" evidence="1">
    <location>
        <begin position="1312"/>
        <end position="1324"/>
    </location>
</feature>
<gene>
    <name evidence="2" type="primary">Hypp4814</name>
    <name evidence="2" type="ORF">BLAG_LOCUS23960</name>
</gene>
<feature type="compositionally biased region" description="Low complexity" evidence="1">
    <location>
        <begin position="1102"/>
        <end position="1116"/>
    </location>
</feature>
<feature type="region of interest" description="Disordered" evidence="1">
    <location>
        <begin position="288"/>
        <end position="465"/>
    </location>
</feature>
<name>A0A8K0ABK3_BRALA</name>
<feature type="compositionally biased region" description="Polar residues" evidence="1">
    <location>
        <begin position="1161"/>
        <end position="1184"/>
    </location>
</feature>
<feature type="region of interest" description="Disordered" evidence="1">
    <location>
        <begin position="47"/>
        <end position="95"/>
    </location>
</feature>
<evidence type="ECO:0000313" key="2">
    <source>
        <dbReference type="EMBL" id="CAH1272266.1"/>
    </source>
</evidence>
<feature type="compositionally biased region" description="Low complexity" evidence="1">
    <location>
        <begin position="179"/>
        <end position="196"/>
    </location>
</feature>
<feature type="region of interest" description="Disordered" evidence="1">
    <location>
        <begin position="563"/>
        <end position="666"/>
    </location>
</feature>
<feature type="compositionally biased region" description="Basic and acidic residues" evidence="1">
    <location>
        <begin position="169"/>
        <end position="178"/>
    </location>
</feature>
<feature type="region of interest" description="Disordered" evidence="1">
    <location>
        <begin position="926"/>
        <end position="983"/>
    </location>
</feature>
<feature type="region of interest" description="Disordered" evidence="1">
    <location>
        <begin position="136"/>
        <end position="201"/>
    </location>
</feature>
<feature type="compositionally biased region" description="Polar residues" evidence="1">
    <location>
        <begin position="1195"/>
        <end position="1205"/>
    </location>
</feature>
<feature type="compositionally biased region" description="Polar residues" evidence="1">
    <location>
        <begin position="388"/>
        <end position="403"/>
    </location>
</feature>
<dbReference type="EMBL" id="OV696693">
    <property type="protein sequence ID" value="CAH1272266.1"/>
    <property type="molecule type" value="Genomic_DNA"/>
</dbReference>
<feature type="region of interest" description="Disordered" evidence="1">
    <location>
        <begin position="771"/>
        <end position="836"/>
    </location>
</feature>
<accession>A0A8K0ABK3</accession>
<evidence type="ECO:0000256" key="1">
    <source>
        <dbReference type="SAM" id="MobiDB-lite"/>
    </source>
</evidence>
<feature type="region of interest" description="Disordered" evidence="1">
    <location>
        <begin position="854"/>
        <end position="903"/>
    </location>
</feature>
<feature type="compositionally biased region" description="Basic and acidic residues" evidence="1">
    <location>
        <begin position="807"/>
        <end position="820"/>
    </location>
</feature>
<feature type="compositionally biased region" description="Low complexity" evidence="1">
    <location>
        <begin position="609"/>
        <end position="620"/>
    </location>
</feature>
<feature type="compositionally biased region" description="Low complexity" evidence="1">
    <location>
        <begin position="288"/>
        <end position="297"/>
    </location>
</feature>
<sequence length="1371" mass="148735">MSCNGCYVDLREQKRFGSYALHYSIFTYEWGYLIKLSQETTCNVNDRRPADLNDLSSNDGDTESGSDSSAAVDDKTPSTPQTPVPDPWSDTSSSEPSDALSLWYKKYLSQQEPLPSPVAKVENLTDFIQFLSDLSNQDSDGGSKIRQPVSSQVQVSSKQSAPTVPSKDTSPKEKKDHLQTTSLLSLPSATPSSLPQDDNDDSIILRLCRKSSSTDDGEERACSVGFEKKEECEVVTKTDSASDSRRSEHRDDPKMCRWTRLSPSPERPKPMQRTVSGFGLCSVFYRSRSSGSESTTEATPPRADSSPRTTRQRHCEQRKTYKGANSPLTTREVRRRKARGKTPVNPETPWHNKLYWKTSDESEASSSDGTWSNSGYETPVNKWERPSRSLSYNAGGSWSTSAYGKTLEELCRSPSPPPSPTPPPPIPRHLRPYFAGRVIPPSPPPPSSPMSPRHPKYPLRHGVGNKTKLTSFPIAPDAVLGWPGPERGPLPSTSIYPDCRISKFEGFSTESDEEQTAIPKRVKSEIKKVRQKRKPVKRLKKGVKAPEYIWEKTVFIGRGHGIRYLESSSPGKDDQPKTAGVVRRSVYHSWTPPHTNGKRATLTSEDVKGVVPGAGTPPTGNLSSPSHPDHGDDTTPSPCDSDKADRPKEDSQVHHIPLPSAAVPNTLSPARVDVSSNVVVYDPLLRVDVPGSGTPPTDNVSIPSHTGRGDDRKEQIVTTTSPCGSDKADRPKEDSQVHYIPLISAAVPNTLSPARVDVSSNVVVYDPLLQGHVPGSGTPPTNNVSSPSHTAQRDDRKERTATTSSPRDLDKADRPKESLVHHTPLPSASVPNIPPPAWVDDSSNVFLYNKGPRLQGHVHRGRTLPKDNLNSPSHTGQGDDSKQPTATTSYPCDSGKVDRPEEDFPAHYSSVQLLFATVTNTASPAKVDPSLAYGPPPQGTGIPQTNDDTRERTATTPSPCDSGEAGRHEEKSSPSAIVPNTALPGRVEASTNIVAYGPLPQAIDACDTQAAWETGSKTPSAPRTPVPDPWSETSSSEPSDALSLWYKKYLSQQEPVPNPVAKVANPTDFTQFLSGVSNQCSGGGSQSSQPFSSQVQLNLKQSASTSSDSDASTSSSEESHTSSEESQTSGSNSASSDSRSYQKKRKHTYESEESSCPYRHFSSSDQQSRSNTRPRFYSRSSPTQSHKRRRHDDTSGSSMTALTYVTSSSDSNTGTSSRSEGSSLGMGSRHSSNSNGASGHSCATSRGLKRKAEDCSPNPKRFRKDDSSWRSGSDNSSCSSESNSRSSHSKGSGNSKCGHNKDSRDSTSSHSKGSRKNRRNHSKSRSSSNNRDSNDNSSHSENSRSSSNSRNCSNNSDNTDDSTNTSMSAFG</sequence>
<dbReference type="OrthoDB" id="10627548at2759"/>
<evidence type="ECO:0000313" key="3">
    <source>
        <dbReference type="Proteomes" id="UP000838412"/>
    </source>
</evidence>
<feature type="compositionally biased region" description="Polar residues" evidence="1">
    <location>
        <begin position="778"/>
        <end position="790"/>
    </location>
</feature>
<feature type="compositionally biased region" description="Low complexity" evidence="1">
    <location>
        <begin position="149"/>
        <end position="160"/>
    </location>
</feature>
<dbReference type="Proteomes" id="UP000838412">
    <property type="component" value="Chromosome 8"/>
</dbReference>
<reference evidence="2" key="1">
    <citation type="submission" date="2022-01" db="EMBL/GenBank/DDBJ databases">
        <authorList>
            <person name="Braso-Vives M."/>
        </authorList>
    </citation>
    <scope>NUCLEOTIDE SEQUENCE</scope>
</reference>
<feature type="compositionally biased region" description="Low complexity" evidence="1">
    <location>
        <begin position="1124"/>
        <end position="1139"/>
    </location>
</feature>
<feature type="compositionally biased region" description="Pro residues" evidence="1">
    <location>
        <begin position="414"/>
        <end position="427"/>
    </location>
</feature>
<feature type="region of interest" description="Disordered" evidence="1">
    <location>
        <begin position="1079"/>
        <end position="1371"/>
    </location>
</feature>
<feature type="compositionally biased region" description="Pro residues" evidence="1">
    <location>
        <begin position="440"/>
        <end position="449"/>
    </location>
</feature>
<protein>
    <submittedName>
        <fullName evidence="2">Hypp4814 protein</fullName>
    </submittedName>
</protein>
<feature type="compositionally biased region" description="Low complexity" evidence="1">
    <location>
        <begin position="1079"/>
        <end position="1094"/>
    </location>
</feature>
<feature type="compositionally biased region" description="Low complexity" evidence="1">
    <location>
        <begin position="1325"/>
        <end position="1371"/>
    </location>
</feature>
<feature type="compositionally biased region" description="Basic and acidic residues" evidence="1">
    <location>
        <begin position="791"/>
        <end position="800"/>
    </location>
</feature>
<keyword evidence="3" id="KW-1185">Reference proteome</keyword>
<feature type="compositionally biased region" description="Low complexity" evidence="1">
    <location>
        <begin position="1227"/>
        <end position="1241"/>
    </location>
</feature>
<feature type="compositionally biased region" description="Polar residues" evidence="1">
    <location>
        <begin position="364"/>
        <end position="376"/>
    </location>
</feature>
<organism evidence="2 3">
    <name type="scientific">Branchiostoma lanceolatum</name>
    <name type="common">Common lancelet</name>
    <name type="synonym">Amphioxus lanceolatum</name>
    <dbReference type="NCBI Taxonomy" id="7740"/>
    <lineage>
        <taxon>Eukaryota</taxon>
        <taxon>Metazoa</taxon>
        <taxon>Chordata</taxon>
        <taxon>Cephalochordata</taxon>
        <taxon>Leptocardii</taxon>
        <taxon>Amphioxiformes</taxon>
        <taxon>Branchiostomatidae</taxon>
        <taxon>Branchiostoma</taxon>
    </lineage>
</organism>
<feature type="region of interest" description="Disordered" evidence="1">
    <location>
        <begin position="687"/>
        <end position="734"/>
    </location>
</feature>
<feature type="region of interest" description="Disordered" evidence="1">
    <location>
        <begin position="230"/>
        <end position="275"/>
    </location>
</feature>
<feature type="compositionally biased region" description="Polar residues" evidence="1">
    <location>
        <begin position="54"/>
        <end position="69"/>
    </location>
</feature>
<feature type="compositionally biased region" description="Basic and acidic residues" evidence="1">
    <location>
        <begin position="230"/>
        <end position="255"/>
    </location>
</feature>
<proteinExistence type="predicted"/>
<feature type="compositionally biased region" description="Polar residues" evidence="1">
    <location>
        <begin position="694"/>
        <end position="704"/>
    </location>
</feature>
<feature type="region of interest" description="Disordered" evidence="1">
    <location>
        <begin position="1011"/>
        <end position="1038"/>
    </location>
</feature>
<feature type="compositionally biased region" description="Low complexity" evidence="1">
    <location>
        <begin position="1269"/>
        <end position="1297"/>
    </location>
</feature>